<comment type="caution">
    <text evidence="2">The sequence shown here is derived from an EMBL/GenBank/DDBJ whole genome shotgun (WGS) entry which is preliminary data.</text>
</comment>
<accession>A0ABV2QLR5</accession>
<dbReference type="EMBL" id="JBEPSJ010000001">
    <property type="protein sequence ID" value="MET4581993.1"/>
    <property type="molecule type" value="Genomic_DNA"/>
</dbReference>
<name>A0ABV2QLR5_9MICO</name>
<protein>
    <submittedName>
        <fullName evidence="2">Heme-degrading monooxygenase HmoA</fullName>
    </submittedName>
</protein>
<evidence type="ECO:0000313" key="2">
    <source>
        <dbReference type="EMBL" id="MET4581993.1"/>
    </source>
</evidence>
<keyword evidence="3" id="KW-1185">Reference proteome</keyword>
<proteinExistence type="predicted"/>
<dbReference type="GO" id="GO:0004497">
    <property type="term" value="F:monooxygenase activity"/>
    <property type="evidence" value="ECO:0007669"/>
    <property type="project" value="UniProtKB-KW"/>
</dbReference>
<feature type="domain" description="ABM" evidence="1">
    <location>
        <begin position="3"/>
        <end position="93"/>
    </location>
</feature>
<evidence type="ECO:0000313" key="3">
    <source>
        <dbReference type="Proteomes" id="UP001549257"/>
    </source>
</evidence>
<dbReference type="InterPro" id="IPR007138">
    <property type="entry name" value="ABM_dom"/>
</dbReference>
<dbReference type="PROSITE" id="PS51725">
    <property type="entry name" value="ABM"/>
    <property type="match status" value="1"/>
</dbReference>
<evidence type="ECO:0000259" key="1">
    <source>
        <dbReference type="PROSITE" id="PS51725"/>
    </source>
</evidence>
<dbReference type="Pfam" id="PF03992">
    <property type="entry name" value="ABM"/>
    <property type="match status" value="1"/>
</dbReference>
<dbReference type="Proteomes" id="UP001549257">
    <property type="component" value="Unassembled WGS sequence"/>
</dbReference>
<dbReference type="RefSeq" id="WP_354024149.1">
    <property type="nucleotide sequence ID" value="NZ_JBEPSJ010000001.1"/>
</dbReference>
<reference evidence="2 3" key="1">
    <citation type="submission" date="2024-06" db="EMBL/GenBank/DDBJ databases">
        <title>Sorghum-associated microbial communities from plants grown in Nebraska, USA.</title>
        <authorList>
            <person name="Schachtman D."/>
        </authorList>
    </citation>
    <scope>NUCLEOTIDE SEQUENCE [LARGE SCALE GENOMIC DNA]</scope>
    <source>
        <strain evidence="2 3">2857</strain>
    </source>
</reference>
<keyword evidence="2" id="KW-0503">Monooxygenase</keyword>
<sequence>MPILEHALLPVIAGREGEFEAAFAEARGIVASMPGFRSLRFERGIETPNHYLLLIEWDTLDDHEVGFRCSPEYQQWKALLHHFYDPFPTVTHFGR</sequence>
<dbReference type="SUPFAM" id="SSF54909">
    <property type="entry name" value="Dimeric alpha+beta barrel"/>
    <property type="match status" value="1"/>
</dbReference>
<dbReference type="InterPro" id="IPR011008">
    <property type="entry name" value="Dimeric_a/b-barrel"/>
</dbReference>
<dbReference type="Gene3D" id="3.30.70.100">
    <property type="match status" value="1"/>
</dbReference>
<keyword evidence="2" id="KW-0560">Oxidoreductase</keyword>
<gene>
    <name evidence="2" type="ORF">ABIE21_001483</name>
</gene>
<organism evidence="2 3">
    <name type="scientific">Conyzicola nivalis</name>
    <dbReference type="NCBI Taxonomy" id="1477021"/>
    <lineage>
        <taxon>Bacteria</taxon>
        <taxon>Bacillati</taxon>
        <taxon>Actinomycetota</taxon>
        <taxon>Actinomycetes</taxon>
        <taxon>Micrococcales</taxon>
        <taxon>Microbacteriaceae</taxon>
        <taxon>Conyzicola</taxon>
    </lineage>
</organism>